<comment type="caution">
    <text evidence="3">The sequence shown here is derived from an EMBL/GenBank/DDBJ whole genome shotgun (WGS) entry which is preliminary data.</text>
</comment>
<sequence>MGRNTSVSLGDYFEDFVDNKVSQGRFKNASEVIRAGLRLLEEEENKLHILKRAVLEGFESGIANDFNSKKHLDLLKAKMKNNG</sequence>
<dbReference type="InterPro" id="IPR022789">
    <property type="entry name" value="ParD"/>
</dbReference>
<keyword evidence="4" id="KW-1185">Reference proteome</keyword>
<dbReference type="RefSeq" id="WP_408091622.1">
    <property type="nucleotide sequence ID" value="NZ_JBELPY010000010.1"/>
</dbReference>
<dbReference type="EMBL" id="JBELPY010000010">
    <property type="protein sequence ID" value="MFL9835154.1"/>
    <property type="molecule type" value="Genomic_DNA"/>
</dbReference>
<evidence type="ECO:0000256" key="2">
    <source>
        <dbReference type="ARBA" id="ARBA00022649"/>
    </source>
</evidence>
<comment type="similarity">
    <text evidence="1">Belongs to the ParD antitoxin family.</text>
</comment>
<evidence type="ECO:0000313" key="4">
    <source>
        <dbReference type="Proteomes" id="UP001629058"/>
    </source>
</evidence>
<keyword evidence="2" id="KW-1277">Toxin-antitoxin system</keyword>
<dbReference type="InterPro" id="IPR010985">
    <property type="entry name" value="Ribbon_hlx_hlx"/>
</dbReference>
<dbReference type="Gene3D" id="6.10.10.120">
    <property type="entry name" value="Antitoxin ParD1-like"/>
    <property type="match status" value="1"/>
</dbReference>
<dbReference type="Pfam" id="PF03693">
    <property type="entry name" value="ParD_antitoxin"/>
    <property type="match status" value="1"/>
</dbReference>
<dbReference type="InterPro" id="IPR038296">
    <property type="entry name" value="ParD_sf"/>
</dbReference>
<accession>A0ABW8Y4M6</accession>
<proteinExistence type="inferred from homology"/>
<dbReference type="SUPFAM" id="SSF47598">
    <property type="entry name" value="Ribbon-helix-helix"/>
    <property type="match status" value="1"/>
</dbReference>
<dbReference type="CDD" id="cd22231">
    <property type="entry name" value="RHH_NikR_HicB-like"/>
    <property type="match status" value="1"/>
</dbReference>
<dbReference type="NCBIfam" id="TIGR02606">
    <property type="entry name" value="antidote_CC2985"/>
    <property type="match status" value="1"/>
</dbReference>
<protein>
    <submittedName>
        <fullName evidence="3">Type II toxin-antitoxin system ParD family antitoxin</fullName>
    </submittedName>
</protein>
<organism evidence="3 4">
    <name type="scientific">Chryseobacterium terrae</name>
    <dbReference type="NCBI Taxonomy" id="3163299"/>
    <lineage>
        <taxon>Bacteria</taxon>
        <taxon>Pseudomonadati</taxon>
        <taxon>Bacteroidota</taxon>
        <taxon>Flavobacteriia</taxon>
        <taxon>Flavobacteriales</taxon>
        <taxon>Weeksellaceae</taxon>
        <taxon>Chryseobacterium group</taxon>
        <taxon>Chryseobacterium</taxon>
    </lineage>
</organism>
<dbReference type="PANTHER" id="PTHR36582">
    <property type="entry name" value="ANTITOXIN PARD"/>
    <property type="match status" value="1"/>
</dbReference>
<dbReference type="PANTHER" id="PTHR36582:SF2">
    <property type="entry name" value="ANTITOXIN PARD"/>
    <property type="match status" value="1"/>
</dbReference>
<evidence type="ECO:0000313" key="3">
    <source>
        <dbReference type="EMBL" id="MFL9835154.1"/>
    </source>
</evidence>
<dbReference type="Proteomes" id="UP001629058">
    <property type="component" value="Unassembled WGS sequence"/>
</dbReference>
<evidence type="ECO:0000256" key="1">
    <source>
        <dbReference type="ARBA" id="ARBA00008580"/>
    </source>
</evidence>
<reference evidence="3 4" key="1">
    <citation type="submission" date="2024-06" db="EMBL/GenBank/DDBJ databases">
        <authorList>
            <person name="Kaempfer P."/>
            <person name="Viver T."/>
        </authorList>
    </citation>
    <scope>NUCLEOTIDE SEQUENCE [LARGE SCALE GENOMIC DNA]</scope>
    <source>
        <strain evidence="3 4">ST-37</strain>
    </source>
</reference>
<gene>
    <name evidence="3" type="ORF">ABS765_14090</name>
</gene>
<name>A0ABW8Y4M6_9FLAO</name>